<sequence length="286" mass="32053">MALFPSPTPPLAAHLSALWPHPAAFFDSNSLSLMATAVAIRADQTRTIMDFEGSGPNHGQQRYQQRQQPVFTTASAETFREEWLMMRTNQQTAAAEPFKANPNITCPVSQHYAQPKTMTSNGFTLSKKRGKYKGKFKQASAVERRNARERTRVNTVNQAFVLLRRKLPSLAKNTKRVSKLKILRASIAHIDQLLRMLDHEVMPSFEFGTDLCNNEKSLMMRNWSNNGKEQQRRQVGGASSLKDAAQLLMVDNGTGGILPQFPQSIQMPKSIGIPPIPFSHQMTAFL</sequence>
<dbReference type="PANTHER" id="PTHR23349:SF108">
    <property type="entry name" value="BHLH DOMAIN-CONTAINING PROTEIN"/>
    <property type="match status" value="1"/>
</dbReference>
<reference evidence="4" key="3">
    <citation type="submission" date="2016-06" db="UniProtKB">
        <authorList>
            <consortium name="WormBaseParasite"/>
        </authorList>
    </citation>
    <scope>IDENTIFICATION</scope>
</reference>
<organism evidence="3 4">
    <name type="scientific">Globodera pallida</name>
    <name type="common">Potato cyst nematode worm</name>
    <name type="synonym">Heterodera pallida</name>
    <dbReference type="NCBI Taxonomy" id="36090"/>
    <lineage>
        <taxon>Eukaryota</taxon>
        <taxon>Metazoa</taxon>
        <taxon>Ecdysozoa</taxon>
        <taxon>Nematoda</taxon>
        <taxon>Chromadorea</taxon>
        <taxon>Rhabditida</taxon>
        <taxon>Tylenchina</taxon>
        <taxon>Tylenchomorpha</taxon>
        <taxon>Tylenchoidea</taxon>
        <taxon>Heteroderidae</taxon>
        <taxon>Heteroderinae</taxon>
        <taxon>Globodera</taxon>
    </lineage>
</organism>
<keyword evidence="1" id="KW-0238">DNA-binding</keyword>
<proteinExistence type="predicted"/>
<accession>A0A183BTT3</accession>
<dbReference type="InterPro" id="IPR036638">
    <property type="entry name" value="HLH_DNA-bd_sf"/>
</dbReference>
<dbReference type="PANTHER" id="PTHR23349">
    <property type="entry name" value="BASIC HELIX-LOOP-HELIX TRANSCRIPTION FACTOR, TWIST"/>
    <property type="match status" value="1"/>
</dbReference>
<dbReference type="WBParaSite" id="GPLIN_000401900">
    <property type="protein sequence ID" value="GPLIN_000401900"/>
    <property type="gene ID" value="GPLIN_000401900"/>
</dbReference>
<name>A0A183BTT3_GLOPA</name>
<evidence type="ECO:0000313" key="3">
    <source>
        <dbReference type="Proteomes" id="UP000050741"/>
    </source>
</evidence>
<dbReference type="AlphaFoldDB" id="A0A183BTT3"/>
<dbReference type="GO" id="GO:0000977">
    <property type="term" value="F:RNA polymerase II transcription regulatory region sequence-specific DNA binding"/>
    <property type="evidence" value="ECO:0007669"/>
    <property type="project" value="TreeGrafter"/>
</dbReference>
<dbReference type="CDD" id="cd11418">
    <property type="entry name" value="bHLH_TS_ASCL"/>
    <property type="match status" value="1"/>
</dbReference>
<dbReference type="Gene3D" id="4.10.280.10">
    <property type="entry name" value="Helix-loop-helix DNA-binding domain"/>
    <property type="match status" value="1"/>
</dbReference>
<dbReference type="Proteomes" id="UP000050741">
    <property type="component" value="Unassembled WGS sequence"/>
</dbReference>
<dbReference type="InterPro" id="IPR050283">
    <property type="entry name" value="E-box_TF_Regulators"/>
</dbReference>
<dbReference type="GO" id="GO:0032502">
    <property type="term" value="P:developmental process"/>
    <property type="evidence" value="ECO:0007669"/>
    <property type="project" value="TreeGrafter"/>
</dbReference>
<reference evidence="3" key="2">
    <citation type="submission" date="2014-05" db="EMBL/GenBank/DDBJ databases">
        <title>The genome and life-stage specific transcriptomes of Globodera pallida elucidate key aspects of plant parasitism by a cyst nematode.</title>
        <authorList>
            <person name="Cotton J.A."/>
            <person name="Lilley C.J."/>
            <person name="Jones L.M."/>
            <person name="Kikuchi T."/>
            <person name="Reid A.J."/>
            <person name="Thorpe P."/>
            <person name="Tsai I.J."/>
            <person name="Beasley H."/>
            <person name="Blok V."/>
            <person name="Cock P.J.A."/>
            <person name="Van den Akker S.E."/>
            <person name="Holroyd N."/>
            <person name="Hunt M."/>
            <person name="Mantelin S."/>
            <person name="Naghra H."/>
            <person name="Pain A."/>
            <person name="Palomares-Rius J.E."/>
            <person name="Zarowiecki M."/>
            <person name="Berriman M."/>
            <person name="Jones J.T."/>
            <person name="Urwin P.E."/>
        </authorList>
    </citation>
    <scope>NUCLEOTIDE SEQUENCE [LARGE SCALE GENOMIC DNA]</scope>
    <source>
        <strain evidence="3">Lindley</strain>
    </source>
</reference>
<evidence type="ECO:0000259" key="2">
    <source>
        <dbReference type="PROSITE" id="PS50888"/>
    </source>
</evidence>
<evidence type="ECO:0000256" key="1">
    <source>
        <dbReference type="ARBA" id="ARBA00023125"/>
    </source>
</evidence>
<evidence type="ECO:0000313" key="4">
    <source>
        <dbReference type="WBParaSite" id="GPLIN_000401900"/>
    </source>
</evidence>
<dbReference type="GO" id="GO:0000981">
    <property type="term" value="F:DNA-binding transcription factor activity, RNA polymerase II-specific"/>
    <property type="evidence" value="ECO:0007669"/>
    <property type="project" value="TreeGrafter"/>
</dbReference>
<reference evidence="3" key="1">
    <citation type="submission" date="2013-12" db="EMBL/GenBank/DDBJ databases">
        <authorList>
            <person name="Aslett M."/>
        </authorList>
    </citation>
    <scope>NUCLEOTIDE SEQUENCE [LARGE SCALE GENOMIC DNA]</scope>
    <source>
        <strain evidence="3">Lindley</strain>
    </source>
</reference>
<dbReference type="Pfam" id="PF00010">
    <property type="entry name" value="HLH"/>
    <property type="match status" value="1"/>
</dbReference>
<dbReference type="InterPro" id="IPR011598">
    <property type="entry name" value="bHLH_dom"/>
</dbReference>
<protein>
    <submittedName>
        <fullName evidence="4">BHLH domain-containing protein</fullName>
    </submittedName>
</protein>
<dbReference type="PROSITE" id="PS50888">
    <property type="entry name" value="BHLH"/>
    <property type="match status" value="1"/>
</dbReference>
<dbReference type="SMART" id="SM00353">
    <property type="entry name" value="HLH"/>
    <property type="match status" value="1"/>
</dbReference>
<keyword evidence="3" id="KW-1185">Reference proteome</keyword>
<feature type="domain" description="BHLH" evidence="2">
    <location>
        <begin position="140"/>
        <end position="193"/>
    </location>
</feature>
<dbReference type="SUPFAM" id="SSF47459">
    <property type="entry name" value="HLH, helix-loop-helix DNA-binding domain"/>
    <property type="match status" value="1"/>
</dbReference>
<dbReference type="GO" id="GO:0046983">
    <property type="term" value="F:protein dimerization activity"/>
    <property type="evidence" value="ECO:0007669"/>
    <property type="project" value="InterPro"/>
</dbReference>